<reference evidence="7" key="1">
    <citation type="journal article" date="2022" name="Int. J. Mol. Sci.">
        <title>Draft Genome of Tanacetum Coccineum: Genomic Comparison of Closely Related Tanacetum-Family Plants.</title>
        <authorList>
            <person name="Yamashiro T."/>
            <person name="Shiraishi A."/>
            <person name="Nakayama K."/>
            <person name="Satake H."/>
        </authorList>
    </citation>
    <scope>NUCLEOTIDE SEQUENCE</scope>
</reference>
<dbReference type="SMART" id="SM00353">
    <property type="entry name" value="HLH"/>
    <property type="match status" value="1"/>
</dbReference>
<accession>A0ABQ4ZW04</accession>
<feature type="compositionally biased region" description="Basic and acidic residues" evidence="5">
    <location>
        <begin position="43"/>
        <end position="53"/>
    </location>
</feature>
<dbReference type="PANTHER" id="PTHR31945:SF20">
    <property type="entry name" value="TRANSCRIPTION FACTOR DYT1"/>
    <property type="match status" value="1"/>
</dbReference>
<sequence length="211" mass="24210">MEFPNLYEDMSSMVEETHGSHGRVCRNKKQNYDDDNDNDNDPDEKFKSKNLNAERKRREKLKNRMLELRSVLNKETIIIDAIDYIKELKISVEDLTREIYAMEEEMANEQSFEFIQIRPEDKMKKWGIESEVAVTHIDENKLWVKIVFEKKLGGFTKLIEALSMLGIELVDISVTTTKGAVLVTSCIVGINGRVLVATQVQGVIADIIKAI</sequence>
<dbReference type="EMBL" id="BQNB010011624">
    <property type="protein sequence ID" value="GJS93018.1"/>
    <property type="molecule type" value="Genomic_DNA"/>
</dbReference>
<name>A0ABQ4ZW04_9ASTR</name>
<keyword evidence="2" id="KW-0805">Transcription regulation</keyword>
<reference evidence="7" key="2">
    <citation type="submission" date="2022-01" db="EMBL/GenBank/DDBJ databases">
        <authorList>
            <person name="Yamashiro T."/>
            <person name="Shiraishi A."/>
            <person name="Satake H."/>
            <person name="Nakayama K."/>
        </authorList>
    </citation>
    <scope>NUCLEOTIDE SEQUENCE</scope>
</reference>
<evidence type="ECO:0000313" key="7">
    <source>
        <dbReference type="EMBL" id="GJS93018.1"/>
    </source>
</evidence>
<evidence type="ECO:0000256" key="1">
    <source>
        <dbReference type="ARBA" id="ARBA00004123"/>
    </source>
</evidence>
<evidence type="ECO:0000256" key="3">
    <source>
        <dbReference type="ARBA" id="ARBA00023163"/>
    </source>
</evidence>
<keyword evidence="4" id="KW-0539">Nucleus</keyword>
<comment type="caution">
    <text evidence="7">The sequence shown here is derived from an EMBL/GenBank/DDBJ whole genome shotgun (WGS) entry which is preliminary data.</text>
</comment>
<dbReference type="InterPro" id="IPR036638">
    <property type="entry name" value="HLH_DNA-bd_sf"/>
</dbReference>
<keyword evidence="3" id="KW-0804">Transcription</keyword>
<feature type="compositionally biased region" description="Basic residues" evidence="5">
    <location>
        <begin position="20"/>
        <end position="29"/>
    </location>
</feature>
<dbReference type="InterPro" id="IPR051358">
    <property type="entry name" value="TF_AMS/ICE1/BHLH6-like"/>
</dbReference>
<comment type="subcellular location">
    <subcellularLocation>
        <location evidence="1">Nucleus</location>
    </subcellularLocation>
</comment>
<evidence type="ECO:0000313" key="8">
    <source>
        <dbReference type="Proteomes" id="UP001151760"/>
    </source>
</evidence>
<protein>
    <submittedName>
        <fullName evidence="7">Transcription factor DYT1</fullName>
    </submittedName>
</protein>
<proteinExistence type="predicted"/>
<dbReference type="Gene3D" id="4.10.280.10">
    <property type="entry name" value="Helix-loop-helix DNA-binding domain"/>
    <property type="match status" value="1"/>
</dbReference>
<evidence type="ECO:0000256" key="2">
    <source>
        <dbReference type="ARBA" id="ARBA00023015"/>
    </source>
</evidence>
<feature type="domain" description="BHLH" evidence="6">
    <location>
        <begin position="51"/>
        <end position="94"/>
    </location>
</feature>
<evidence type="ECO:0000259" key="6">
    <source>
        <dbReference type="SMART" id="SM00353"/>
    </source>
</evidence>
<organism evidence="7 8">
    <name type="scientific">Tanacetum coccineum</name>
    <dbReference type="NCBI Taxonomy" id="301880"/>
    <lineage>
        <taxon>Eukaryota</taxon>
        <taxon>Viridiplantae</taxon>
        <taxon>Streptophyta</taxon>
        <taxon>Embryophyta</taxon>
        <taxon>Tracheophyta</taxon>
        <taxon>Spermatophyta</taxon>
        <taxon>Magnoliopsida</taxon>
        <taxon>eudicotyledons</taxon>
        <taxon>Gunneridae</taxon>
        <taxon>Pentapetalae</taxon>
        <taxon>asterids</taxon>
        <taxon>campanulids</taxon>
        <taxon>Asterales</taxon>
        <taxon>Asteraceae</taxon>
        <taxon>Asteroideae</taxon>
        <taxon>Anthemideae</taxon>
        <taxon>Anthemidinae</taxon>
        <taxon>Tanacetum</taxon>
    </lineage>
</organism>
<gene>
    <name evidence="7" type="ORF">Tco_0799986</name>
</gene>
<dbReference type="Proteomes" id="UP001151760">
    <property type="component" value="Unassembled WGS sequence"/>
</dbReference>
<feature type="region of interest" description="Disordered" evidence="5">
    <location>
        <begin position="14"/>
        <end position="53"/>
    </location>
</feature>
<feature type="compositionally biased region" description="Acidic residues" evidence="5">
    <location>
        <begin position="33"/>
        <end position="42"/>
    </location>
</feature>
<dbReference type="InterPro" id="IPR011598">
    <property type="entry name" value="bHLH_dom"/>
</dbReference>
<dbReference type="SUPFAM" id="SSF47459">
    <property type="entry name" value="HLH, helix-loop-helix DNA-binding domain"/>
    <property type="match status" value="1"/>
</dbReference>
<evidence type="ECO:0000256" key="4">
    <source>
        <dbReference type="ARBA" id="ARBA00023242"/>
    </source>
</evidence>
<evidence type="ECO:0000256" key="5">
    <source>
        <dbReference type="SAM" id="MobiDB-lite"/>
    </source>
</evidence>
<dbReference type="PANTHER" id="PTHR31945">
    <property type="entry name" value="TRANSCRIPTION FACTOR SCREAM2-RELATED"/>
    <property type="match status" value="1"/>
</dbReference>
<keyword evidence="8" id="KW-1185">Reference proteome</keyword>